<proteinExistence type="predicted"/>
<evidence type="ECO:0000256" key="1">
    <source>
        <dbReference type="SAM" id="MobiDB-lite"/>
    </source>
</evidence>
<dbReference type="EMBL" id="RPBY01000002">
    <property type="protein sequence ID" value="NCH86873.1"/>
    <property type="molecule type" value="Genomic_DNA"/>
</dbReference>
<evidence type="ECO:0000256" key="3">
    <source>
        <dbReference type="SAM" id="SignalP"/>
    </source>
</evidence>
<comment type="caution">
    <text evidence="5">The sequence shown here is derived from an EMBL/GenBank/DDBJ whole genome shotgun (WGS) entry which is preliminary data.</text>
</comment>
<sequence>MVRTLTLFLLTISLALAGVAVQAQTLPVPTMESFVNDPADLLEGQEQAALITDVSSIYTRTHAQTAVLIVPTLKGDNLESVATRVFNTWHLGSPQRNDGVLILVAWEDRKVRIEVGRGLETTLTNALASQIIKERMLPWFRAGELAEGIRQGLTGIDAVLSGKPLPPAESPSWLWSWLKPFLLGFSYWEGLPFLAITLAVLLMKRKKKTLITLFFGTSCLLTPALAITSDYVPWVVPFVWLSFTAPLMLLAMVVIMAFAFPQRLFSAGNGTSSGDNSSAWLANQHLHHLSGGDSSSHHSSHDSVSSGDGGSSDGGGSSDNW</sequence>
<keyword evidence="2" id="KW-1133">Transmembrane helix</keyword>
<evidence type="ECO:0000313" key="5">
    <source>
        <dbReference type="EMBL" id="NCH86873.1"/>
    </source>
</evidence>
<feature type="domain" description="TPM" evidence="4">
    <location>
        <begin position="35"/>
        <end position="158"/>
    </location>
</feature>
<evidence type="ECO:0000259" key="4">
    <source>
        <dbReference type="Pfam" id="PF04536"/>
    </source>
</evidence>
<reference evidence="5" key="1">
    <citation type="submission" date="2018-11" db="EMBL/GenBank/DDBJ databases">
        <title>Genomics analysis of Putative Virulence Factors on Adhesion and Cytotoxicity for Cronobacter spp.</title>
        <authorList>
            <person name="Cui J."/>
        </authorList>
    </citation>
    <scope>NUCLEOTIDE SEQUENCE</scope>
    <source>
        <strain evidence="5">SD69</strain>
    </source>
</reference>
<gene>
    <name evidence="5" type="ORF">EHJ13_05335</name>
</gene>
<dbReference type="PANTHER" id="PTHR30373">
    <property type="entry name" value="UPF0603 PROTEIN YGCG"/>
    <property type="match status" value="1"/>
</dbReference>
<protein>
    <recommendedName>
        <fullName evidence="4">TPM domain-containing protein</fullName>
    </recommendedName>
</protein>
<keyword evidence="2" id="KW-0472">Membrane</keyword>
<feature type="compositionally biased region" description="Gly residues" evidence="1">
    <location>
        <begin position="307"/>
        <end position="321"/>
    </location>
</feature>
<dbReference type="AlphaFoldDB" id="A0A9Q4XJD1"/>
<feature type="signal peptide" evidence="3">
    <location>
        <begin position="1"/>
        <end position="17"/>
    </location>
</feature>
<feature type="region of interest" description="Disordered" evidence="1">
    <location>
        <begin position="290"/>
        <end position="321"/>
    </location>
</feature>
<name>A0A9Q4XJD1_9ENTR</name>
<accession>A0A9Q4XJD1</accession>
<feature type="chain" id="PRO_5040422601" description="TPM domain-containing protein" evidence="3">
    <location>
        <begin position="18"/>
        <end position="321"/>
    </location>
</feature>
<dbReference type="RefSeq" id="WP_161590515.1">
    <property type="nucleotide sequence ID" value="NZ_JASEOZ010000004.1"/>
</dbReference>
<evidence type="ECO:0000256" key="2">
    <source>
        <dbReference type="SAM" id="Phobius"/>
    </source>
</evidence>
<evidence type="ECO:0000313" key="6">
    <source>
        <dbReference type="Proteomes" id="UP000778262"/>
    </source>
</evidence>
<feature type="transmembrane region" description="Helical" evidence="2">
    <location>
        <begin position="238"/>
        <end position="260"/>
    </location>
</feature>
<dbReference type="Pfam" id="PF04536">
    <property type="entry name" value="TPM_phosphatase"/>
    <property type="match status" value="1"/>
</dbReference>
<dbReference type="Gene3D" id="3.10.310.50">
    <property type="match status" value="1"/>
</dbReference>
<feature type="transmembrane region" description="Helical" evidence="2">
    <location>
        <begin position="181"/>
        <end position="203"/>
    </location>
</feature>
<dbReference type="PANTHER" id="PTHR30373:SF2">
    <property type="entry name" value="UPF0603 PROTEIN YGCG"/>
    <property type="match status" value="1"/>
</dbReference>
<organism evidence="5 6">
    <name type="scientific">Cronobacter dublinensis</name>
    <dbReference type="NCBI Taxonomy" id="413497"/>
    <lineage>
        <taxon>Bacteria</taxon>
        <taxon>Pseudomonadati</taxon>
        <taxon>Pseudomonadota</taxon>
        <taxon>Gammaproteobacteria</taxon>
        <taxon>Enterobacterales</taxon>
        <taxon>Enterobacteriaceae</taxon>
        <taxon>Cronobacter</taxon>
    </lineage>
</organism>
<keyword evidence="2" id="KW-0812">Transmembrane</keyword>
<feature type="transmembrane region" description="Helical" evidence="2">
    <location>
        <begin position="210"/>
        <end position="232"/>
    </location>
</feature>
<keyword evidence="3" id="KW-0732">Signal</keyword>
<dbReference type="InterPro" id="IPR007621">
    <property type="entry name" value="TPM_dom"/>
</dbReference>
<dbReference type="Proteomes" id="UP000778262">
    <property type="component" value="Unassembled WGS sequence"/>
</dbReference>